<feature type="transmembrane region" description="Helical" evidence="7">
    <location>
        <begin position="185"/>
        <end position="210"/>
    </location>
</feature>
<evidence type="ECO:0000256" key="5">
    <source>
        <dbReference type="ARBA" id="ARBA00023136"/>
    </source>
</evidence>
<feature type="transmembrane region" description="Helical" evidence="7">
    <location>
        <begin position="353"/>
        <end position="373"/>
    </location>
</feature>
<organism evidence="9 10">
    <name type="scientific">Ascaris lumbricoides</name>
    <name type="common">Giant roundworm</name>
    <dbReference type="NCBI Taxonomy" id="6252"/>
    <lineage>
        <taxon>Eukaryota</taxon>
        <taxon>Metazoa</taxon>
        <taxon>Ecdysozoa</taxon>
        <taxon>Nematoda</taxon>
        <taxon>Chromadorea</taxon>
        <taxon>Rhabditida</taxon>
        <taxon>Spirurina</taxon>
        <taxon>Ascaridomorpha</taxon>
        <taxon>Ascaridoidea</taxon>
        <taxon>Ascarididae</taxon>
        <taxon>Ascaris</taxon>
    </lineage>
</organism>
<dbReference type="GO" id="GO:0005886">
    <property type="term" value="C:plasma membrane"/>
    <property type="evidence" value="ECO:0007669"/>
    <property type="project" value="TreeGrafter"/>
</dbReference>
<dbReference type="PANTHER" id="PTHR10796">
    <property type="entry name" value="PATCHED-RELATED"/>
    <property type="match status" value="1"/>
</dbReference>
<keyword evidence="6" id="KW-0325">Glycoprotein</keyword>
<evidence type="ECO:0000313" key="9">
    <source>
        <dbReference type="Proteomes" id="UP000036681"/>
    </source>
</evidence>
<evidence type="ECO:0000256" key="3">
    <source>
        <dbReference type="ARBA" id="ARBA00022692"/>
    </source>
</evidence>
<dbReference type="InterPro" id="IPR000731">
    <property type="entry name" value="SSD"/>
</dbReference>
<keyword evidence="4 7" id="KW-1133">Transmembrane helix</keyword>
<feature type="transmembrane region" description="Helical" evidence="7">
    <location>
        <begin position="216"/>
        <end position="236"/>
    </location>
</feature>
<accession>A0A9J2PWF6</accession>
<dbReference type="AlphaFoldDB" id="A0A9J2PWF6"/>
<name>A0A9J2PWF6_ASCLU</name>
<dbReference type="PROSITE" id="PS50156">
    <property type="entry name" value="SSD"/>
    <property type="match status" value="1"/>
</dbReference>
<dbReference type="PANTHER" id="PTHR10796:SF94">
    <property type="entry name" value="SSD DOMAIN-CONTAINING PROTEIN"/>
    <property type="match status" value="1"/>
</dbReference>
<feature type="transmembrane region" description="Helical" evidence="7">
    <location>
        <begin position="248"/>
        <end position="273"/>
    </location>
</feature>
<evidence type="ECO:0000256" key="4">
    <source>
        <dbReference type="ARBA" id="ARBA00022989"/>
    </source>
</evidence>
<comment type="subcellular location">
    <subcellularLocation>
        <location evidence="1">Membrane</location>
        <topology evidence="1">Multi-pass membrane protein</topology>
    </subcellularLocation>
</comment>
<evidence type="ECO:0000256" key="1">
    <source>
        <dbReference type="ARBA" id="ARBA00004141"/>
    </source>
</evidence>
<feature type="transmembrane region" description="Helical" evidence="7">
    <location>
        <begin position="569"/>
        <end position="591"/>
    </location>
</feature>
<feature type="transmembrane region" description="Helical" evidence="7">
    <location>
        <begin position="285"/>
        <end position="313"/>
    </location>
</feature>
<keyword evidence="9" id="KW-1185">Reference proteome</keyword>
<evidence type="ECO:0000256" key="2">
    <source>
        <dbReference type="ARBA" id="ARBA00005585"/>
    </source>
</evidence>
<evidence type="ECO:0000259" key="8">
    <source>
        <dbReference type="PROSITE" id="PS50156"/>
    </source>
</evidence>
<keyword evidence="5 7" id="KW-0472">Membrane</keyword>
<sequence length="651" mass="73804">MNDIEILVVIIVSKDAGKTPMKITPILCDEKKEACGNRVREKGQTQLDREELGGWMAEEGLGELLGILQKYDKYLFQWAYDVQSSYTPSRNDSSIVLSYPKAHIYGHEIFLASHFFGAHLNHNFRNEGLPTALEAVDAMALFYVTKANGYIQKRRLQQWEMSLLRSSQERNFSTLFDFYLYGDQVVLITFAIASPLLAALSSFAVAGWLGIPYNSIMSFTPILVLGIGVDDAFLLLHSWRFNKHQINVAKRMAIVITEIGPSISITSITNMLAFGVGTFSPAPMMSTFCCCTALAVALDFIYELAMFAPVLVISSRWESAEQQFISRIDPTRCKSNKGLSYWWRYAEFVVCGYGRITLIIVVVSIYVFSFLGIQRMNATFDPSKTFPSDSPLMDSLRFVDDLYEQYAPIDFIVNRPPNISDSVDYERFMTMLQKLEHLPGSYGYERSLLWLRDYDAYYRTAMNIPLNSSISDGMLSYEFVPDFLDSKMMADKNVVRFHFDQSWWGLDMDPITMISVLMAIGLSVDFSAHICYHFYNYKRPSIVPNDHRDERVVKLATIFESIGKPMVEAAASTVLCMLPLFAIQIYTIVSFAKTVCVVASLGTLHGVFILPAVLTIDICEKRETYRQRTLHTPIISSSSTAKNIPEEQLML</sequence>
<dbReference type="WBParaSite" id="ALUE_0001392601-mRNA-1">
    <property type="protein sequence ID" value="ALUE_0001392601-mRNA-1"/>
    <property type="gene ID" value="ALUE_0001392601"/>
</dbReference>
<dbReference type="Gene3D" id="1.20.1640.10">
    <property type="entry name" value="Multidrug efflux transporter AcrB transmembrane domain"/>
    <property type="match status" value="2"/>
</dbReference>
<protein>
    <submittedName>
        <fullName evidence="10">SSD domain-containing protein</fullName>
    </submittedName>
</protein>
<feature type="domain" description="SSD" evidence="8">
    <location>
        <begin position="182"/>
        <end position="313"/>
    </location>
</feature>
<dbReference type="Proteomes" id="UP000036681">
    <property type="component" value="Unplaced"/>
</dbReference>
<dbReference type="GO" id="GO:0006897">
    <property type="term" value="P:endocytosis"/>
    <property type="evidence" value="ECO:0007669"/>
    <property type="project" value="TreeGrafter"/>
</dbReference>
<dbReference type="GO" id="GO:0018996">
    <property type="term" value="P:molting cycle, collagen and cuticulin-based cuticle"/>
    <property type="evidence" value="ECO:0007669"/>
    <property type="project" value="TreeGrafter"/>
</dbReference>
<dbReference type="Pfam" id="PF02460">
    <property type="entry name" value="Patched"/>
    <property type="match status" value="1"/>
</dbReference>
<evidence type="ECO:0000256" key="7">
    <source>
        <dbReference type="SAM" id="Phobius"/>
    </source>
</evidence>
<dbReference type="SUPFAM" id="SSF82866">
    <property type="entry name" value="Multidrug efflux transporter AcrB transmembrane domain"/>
    <property type="match status" value="2"/>
</dbReference>
<proteinExistence type="inferred from homology"/>
<dbReference type="InterPro" id="IPR051697">
    <property type="entry name" value="Patched_domain-protein"/>
</dbReference>
<evidence type="ECO:0000313" key="10">
    <source>
        <dbReference type="WBParaSite" id="ALUE_0001392601-mRNA-1"/>
    </source>
</evidence>
<feature type="transmembrane region" description="Helical" evidence="7">
    <location>
        <begin position="511"/>
        <end position="535"/>
    </location>
</feature>
<comment type="similarity">
    <text evidence="2">Belongs to the patched family.</text>
</comment>
<keyword evidence="3 7" id="KW-0812">Transmembrane</keyword>
<dbReference type="GO" id="GO:0030659">
    <property type="term" value="C:cytoplasmic vesicle membrane"/>
    <property type="evidence" value="ECO:0007669"/>
    <property type="project" value="TreeGrafter"/>
</dbReference>
<evidence type="ECO:0000256" key="6">
    <source>
        <dbReference type="ARBA" id="ARBA00023180"/>
    </source>
</evidence>
<dbReference type="InterPro" id="IPR003392">
    <property type="entry name" value="PTHD_SSD"/>
</dbReference>
<reference evidence="10" key="1">
    <citation type="submission" date="2023-03" db="UniProtKB">
        <authorList>
            <consortium name="WormBaseParasite"/>
        </authorList>
    </citation>
    <scope>IDENTIFICATION</scope>
</reference>
<feature type="transmembrane region" description="Helical" evidence="7">
    <location>
        <begin position="597"/>
        <end position="619"/>
    </location>
</feature>